<evidence type="ECO:0000256" key="1">
    <source>
        <dbReference type="SAM" id="Phobius"/>
    </source>
</evidence>
<keyword evidence="1" id="KW-0812">Transmembrane</keyword>
<keyword evidence="1" id="KW-0472">Membrane</keyword>
<dbReference type="RefSeq" id="WP_244621010.1">
    <property type="nucleotide sequence ID" value="NZ_FMAE01000039.1"/>
</dbReference>
<gene>
    <name evidence="3" type="ORF">GA0061099_103911</name>
</gene>
<feature type="transmembrane region" description="Helical" evidence="1">
    <location>
        <begin position="223"/>
        <end position="240"/>
    </location>
</feature>
<proteinExistence type="predicted"/>
<evidence type="ECO:0000313" key="3">
    <source>
        <dbReference type="EMBL" id="SCB52735.1"/>
    </source>
</evidence>
<dbReference type="EMBL" id="FMAE01000039">
    <property type="protein sequence ID" value="SCB52735.1"/>
    <property type="molecule type" value="Genomic_DNA"/>
</dbReference>
<reference evidence="3 4" key="1">
    <citation type="submission" date="2016-08" db="EMBL/GenBank/DDBJ databases">
        <authorList>
            <person name="Seilhamer J.J."/>
        </authorList>
    </citation>
    <scope>NUCLEOTIDE SEQUENCE [LARGE SCALE GENOMIC DNA]</scope>
    <source>
        <strain evidence="3 4">CCBAU 10071</strain>
    </source>
</reference>
<keyword evidence="3" id="KW-0378">Hydrolase</keyword>
<dbReference type="Pfam" id="PF13539">
    <property type="entry name" value="Peptidase_M15_4"/>
    <property type="match status" value="1"/>
</dbReference>
<protein>
    <submittedName>
        <fullName evidence="3">D-alanyl-D-alanine carboxypeptidase</fullName>
    </submittedName>
</protein>
<accession>A0A1C3XKS4</accession>
<feature type="domain" description="Peptidase M15C" evidence="2">
    <location>
        <begin position="93"/>
        <end position="152"/>
    </location>
</feature>
<keyword evidence="1" id="KW-1133">Transmembrane helix</keyword>
<keyword evidence="3" id="KW-0645">Protease</keyword>
<organism evidence="3 4">
    <name type="scientific">Bradyrhizobium yuanmingense</name>
    <dbReference type="NCBI Taxonomy" id="108015"/>
    <lineage>
        <taxon>Bacteria</taxon>
        <taxon>Pseudomonadati</taxon>
        <taxon>Pseudomonadota</taxon>
        <taxon>Alphaproteobacteria</taxon>
        <taxon>Hyphomicrobiales</taxon>
        <taxon>Nitrobacteraceae</taxon>
        <taxon>Bradyrhizobium</taxon>
    </lineage>
</organism>
<dbReference type="GO" id="GO:0004180">
    <property type="term" value="F:carboxypeptidase activity"/>
    <property type="evidence" value="ECO:0007669"/>
    <property type="project" value="UniProtKB-KW"/>
</dbReference>
<name>A0A1C3XKS4_9BRAD</name>
<dbReference type="Proteomes" id="UP000183174">
    <property type="component" value="Unassembled WGS sequence"/>
</dbReference>
<dbReference type="InterPro" id="IPR009045">
    <property type="entry name" value="Zn_M74/Hedgehog-like"/>
</dbReference>
<dbReference type="InterPro" id="IPR039561">
    <property type="entry name" value="Peptidase_M15C"/>
</dbReference>
<keyword evidence="3" id="KW-0121">Carboxypeptidase</keyword>
<dbReference type="Gene3D" id="3.30.1380.10">
    <property type="match status" value="1"/>
</dbReference>
<sequence>MRWPNDDAASLKAFYGDPAKGEPGQRLVPVVPPFRMTYEGKPIKSIMFHKKAAPALKAALDEIWEHYGRDQSKIDAISVSKYSGAYNPRLIRGSRTKWSNHAYGAAIDFDAEHNGFNTGHGIMPQPVVDAFKRQGALWGGDYRGRTDPMHFEFCSRGAAPLGFIDPPQMDGDSDVGGDEVDDIPPDAAPESSLLKIIKSKIAWASSALGGLSITSVMGFLTDWRVVAVIVAGLLVAYIIYERSRKP</sequence>
<dbReference type="SUPFAM" id="SSF55166">
    <property type="entry name" value="Hedgehog/DD-peptidase"/>
    <property type="match status" value="1"/>
</dbReference>
<evidence type="ECO:0000259" key="2">
    <source>
        <dbReference type="Pfam" id="PF13539"/>
    </source>
</evidence>
<dbReference type="AlphaFoldDB" id="A0A1C3XKS4"/>
<evidence type="ECO:0000313" key="4">
    <source>
        <dbReference type="Proteomes" id="UP000183174"/>
    </source>
</evidence>